<name>A0A4V6KUU6_9SPHI</name>
<evidence type="ECO:0000313" key="2">
    <source>
        <dbReference type="Proteomes" id="UP000308196"/>
    </source>
</evidence>
<dbReference type="Proteomes" id="UP000308196">
    <property type="component" value="Chromosome"/>
</dbReference>
<evidence type="ECO:0000313" key="1">
    <source>
        <dbReference type="EMBL" id="VTR49998.1"/>
    </source>
</evidence>
<proteinExistence type="predicted"/>
<reference evidence="1 2" key="1">
    <citation type="submission" date="2019-05" db="EMBL/GenBank/DDBJ databases">
        <authorList>
            <consortium name="Pathogen Informatics"/>
        </authorList>
    </citation>
    <scope>NUCLEOTIDE SEQUENCE [LARGE SCALE GENOMIC DNA]</scope>
    <source>
        <strain evidence="1 2">NCTC11429</strain>
    </source>
</reference>
<dbReference type="EMBL" id="LR590484">
    <property type="protein sequence ID" value="VTR49998.1"/>
    <property type="molecule type" value="Genomic_DNA"/>
</dbReference>
<dbReference type="KEGG" id="stha:NCTC11429_03993"/>
<protein>
    <submittedName>
        <fullName evidence="1">Uncharacterized protein</fullName>
    </submittedName>
</protein>
<dbReference type="STRING" id="1123265.GCA_000686625_04159"/>
<sequence length="254" mass="29241">MYLLYLNTMKPILILIIIVILSSSAVAQYDLGATMMIAQNNLMYNNTIQSFVNQNIINDIAYSKTGDKKKDNRKTKPPHIDQTFLFNPSTAISQNVQQDIINRIKLKNQQVGANVEKGLKFDKPFPRYVTYLKRLGLDVQHNYDDAFTAYLLGMWRIANLTTDPSASQIQAVRQQVALCLDITKWTDTKKQEAAEYMIYDLIFANEAYEGSRNANDRKRMQQDADAVHARFLRENNLNLRHMRISENGLTVVRK</sequence>
<organism evidence="1 2">
    <name type="scientific">Sphingobacterium thalpophilum</name>
    <dbReference type="NCBI Taxonomy" id="259"/>
    <lineage>
        <taxon>Bacteria</taxon>
        <taxon>Pseudomonadati</taxon>
        <taxon>Bacteroidota</taxon>
        <taxon>Sphingobacteriia</taxon>
        <taxon>Sphingobacteriales</taxon>
        <taxon>Sphingobacteriaceae</taxon>
        <taxon>Sphingobacterium</taxon>
    </lineage>
</organism>
<gene>
    <name evidence="1" type="ORF">NCTC11429_03993</name>
</gene>
<accession>A0A4V6KUU6</accession>
<dbReference type="AlphaFoldDB" id="A0A4V6KUU6"/>